<evidence type="ECO:0000256" key="3">
    <source>
        <dbReference type="ARBA" id="ARBA00022989"/>
    </source>
</evidence>
<comment type="subcellular location">
    <subcellularLocation>
        <location evidence="1">Membrane</location>
        <topology evidence="1">Multi-pass membrane protein</topology>
    </subcellularLocation>
</comment>
<protein>
    <submittedName>
        <fullName evidence="6">Putative effector of murein hydrolase</fullName>
    </submittedName>
</protein>
<reference evidence="6 7" key="1">
    <citation type="submission" date="2020-08" db="EMBL/GenBank/DDBJ databases">
        <title>Genomic Encyclopedia of Type Strains, Phase III (KMG-III): the genomes of soil and plant-associated and newly described type strains.</title>
        <authorList>
            <person name="Whitman W."/>
        </authorList>
    </citation>
    <scope>NUCLEOTIDE SEQUENCE [LARGE SCALE GENOMIC DNA]</scope>
    <source>
        <strain evidence="6 7">CECT 8571</strain>
    </source>
</reference>
<evidence type="ECO:0000256" key="5">
    <source>
        <dbReference type="SAM" id="Phobius"/>
    </source>
</evidence>
<evidence type="ECO:0000313" key="7">
    <source>
        <dbReference type="Proteomes" id="UP000559987"/>
    </source>
</evidence>
<dbReference type="PANTHER" id="PTHR30249">
    <property type="entry name" value="PUTATIVE SEROTONIN TRANSPORTER"/>
    <property type="match status" value="1"/>
</dbReference>
<name>A0A839UQ53_9GAMM</name>
<gene>
    <name evidence="6" type="ORF">FHS30_003126</name>
</gene>
<sequence>MTERATGLLLIGATLLAYQLGLLLYRRAARRVWLHPLLTGTLLMALLLTALNISFAEYRQHTLLFDQLLGLATVALALPLHREFHHLKAFIGPVTVTVIFGGLVACATALGLAALAGGSHELLLALAPKSVTTPIALSIAEQLNANTGLTTGVVIFTGILGALMAPLAFRVTGLQDPRSQGLVLGINAHGVGTARAFETNPITGAFASLAMGLTGAFTALWLPATVQALTRGF</sequence>
<keyword evidence="3 5" id="KW-1133">Transmembrane helix</keyword>
<dbReference type="Proteomes" id="UP000559987">
    <property type="component" value="Unassembled WGS sequence"/>
</dbReference>
<organism evidence="6 7">
    <name type="scientific">Simiduia aestuariiviva</name>
    <dbReference type="NCBI Taxonomy" id="1510459"/>
    <lineage>
        <taxon>Bacteria</taxon>
        <taxon>Pseudomonadati</taxon>
        <taxon>Pseudomonadota</taxon>
        <taxon>Gammaproteobacteria</taxon>
        <taxon>Cellvibrionales</taxon>
        <taxon>Cellvibrionaceae</taxon>
        <taxon>Simiduia</taxon>
    </lineage>
</organism>
<dbReference type="InterPro" id="IPR007300">
    <property type="entry name" value="CidB/LrgB"/>
</dbReference>
<feature type="transmembrane region" description="Helical" evidence="5">
    <location>
        <begin position="202"/>
        <end position="222"/>
    </location>
</feature>
<dbReference type="PANTHER" id="PTHR30249:SF0">
    <property type="entry name" value="PLASTIDAL GLYCOLATE_GLYCERATE TRANSLOCATOR 1, CHLOROPLASTIC"/>
    <property type="match status" value="1"/>
</dbReference>
<dbReference type="GO" id="GO:0016020">
    <property type="term" value="C:membrane"/>
    <property type="evidence" value="ECO:0007669"/>
    <property type="project" value="UniProtKB-SubCell"/>
</dbReference>
<feature type="transmembrane region" description="Helical" evidence="5">
    <location>
        <begin position="61"/>
        <end position="78"/>
    </location>
</feature>
<keyword evidence="7" id="KW-1185">Reference proteome</keyword>
<feature type="transmembrane region" description="Helical" evidence="5">
    <location>
        <begin position="90"/>
        <end position="116"/>
    </location>
</feature>
<feature type="transmembrane region" description="Helical" evidence="5">
    <location>
        <begin position="32"/>
        <end position="55"/>
    </location>
</feature>
<feature type="transmembrane region" description="Helical" evidence="5">
    <location>
        <begin position="6"/>
        <end position="25"/>
    </location>
</feature>
<dbReference type="Pfam" id="PF04172">
    <property type="entry name" value="LrgB"/>
    <property type="match status" value="1"/>
</dbReference>
<evidence type="ECO:0000313" key="6">
    <source>
        <dbReference type="EMBL" id="MBB3169913.1"/>
    </source>
</evidence>
<dbReference type="RefSeq" id="WP_183911394.1">
    <property type="nucleotide sequence ID" value="NZ_JACHXZ010000004.1"/>
</dbReference>
<keyword evidence="6" id="KW-0378">Hydrolase</keyword>
<evidence type="ECO:0000256" key="1">
    <source>
        <dbReference type="ARBA" id="ARBA00004141"/>
    </source>
</evidence>
<proteinExistence type="predicted"/>
<evidence type="ECO:0000256" key="4">
    <source>
        <dbReference type="ARBA" id="ARBA00023136"/>
    </source>
</evidence>
<dbReference type="AlphaFoldDB" id="A0A839UQ53"/>
<dbReference type="GO" id="GO:0016787">
    <property type="term" value="F:hydrolase activity"/>
    <property type="evidence" value="ECO:0007669"/>
    <property type="project" value="UniProtKB-KW"/>
</dbReference>
<keyword evidence="2 5" id="KW-0812">Transmembrane</keyword>
<accession>A0A839UQ53</accession>
<evidence type="ECO:0000256" key="2">
    <source>
        <dbReference type="ARBA" id="ARBA00022692"/>
    </source>
</evidence>
<comment type="caution">
    <text evidence="6">The sequence shown here is derived from an EMBL/GenBank/DDBJ whole genome shotgun (WGS) entry which is preliminary data.</text>
</comment>
<feature type="transmembrane region" description="Helical" evidence="5">
    <location>
        <begin position="147"/>
        <end position="169"/>
    </location>
</feature>
<dbReference type="EMBL" id="JACHXZ010000004">
    <property type="protein sequence ID" value="MBB3169913.1"/>
    <property type="molecule type" value="Genomic_DNA"/>
</dbReference>
<keyword evidence="4 5" id="KW-0472">Membrane</keyword>